<proteinExistence type="predicted"/>
<dbReference type="AlphaFoldDB" id="A0A6A5YUT8"/>
<reference evidence="1" key="1">
    <citation type="journal article" date="2020" name="Stud. Mycol.">
        <title>101 Dothideomycetes genomes: a test case for predicting lifestyles and emergence of pathogens.</title>
        <authorList>
            <person name="Haridas S."/>
            <person name="Albert R."/>
            <person name="Binder M."/>
            <person name="Bloem J."/>
            <person name="Labutti K."/>
            <person name="Salamov A."/>
            <person name="Andreopoulos B."/>
            <person name="Baker S."/>
            <person name="Barry K."/>
            <person name="Bills G."/>
            <person name="Bluhm B."/>
            <person name="Cannon C."/>
            <person name="Castanera R."/>
            <person name="Culley D."/>
            <person name="Daum C."/>
            <person name="Ezra D."/>
            <person name="Gonzalez J."/>
            <person name="Henrissat B."/>
            <person name="Kuo A."/>
            <person name="Liang C."/>
            <person name="Lipzen A."/>
            <person name="Lutzoni F."/>
            <person name="Magnuson J."/>
            <person name="Mondo S."/>
            <person name="Nolan M."/>
            <person name="Ohm R."/>
            <person name="Pangilinan J."/>
            <person name="Park H.-J."/>
            <person name="Ramirez L."/>
            <person name="Alfaro M."/>
            <person name="Sun H."/>
            <person name="Tritt A."/>
            <person name="Yoshinaga Y."/>
            <person name="Zwiers L.-H."/>
            <person name="Turgeon B."/>
            <person name="Goodwin S."/>
            <person name="Spatafora J."/>
            <person name="Crous P."/>
            <person name="Grigoriev I."/>
        </authorList>
    </citation>
    <scope>NUCLEOTIDE SEQUENCE</scope>
    <source>
        <strain evidence="1">CBS 627.86</strain>
    </source>
</reference>
<evidence type="ECO:0000313" key="2">
    <source>
        <dbReference type="Proteomes" id="UP000799770"/>
    </source>
</evidence>
<organism evidence="1 2">
    <name type="scientific">Lophiotrema nucula</name>
    <dbReference type="NCBI Taxonomy" id="690887"/>
    <lineage>
        <taxon>Eukaryota</taxon>
        <taxon>Fungi</taxon>
        <taxon>Dikarya</taxon>
        <taxon>Ascomycota</taxon>
        <taxon>Pezizomycotina</taxon>
        <taxon>Dothideomycetes</taxon>
        <taxon>Pleosporomycetidae</taxon>
        <taxon>Pleosporales</taxon>
        <taxon>Lophiotremataceae</taxon>
        <taxon>Lophiotrema</taxon>
    </lineage>
</organism>
<gene>
    <name evidence="1" type="ORF">BDV96DRAFT_229104</name>
</gene>
<evidence type="ECO:0000313" key="1">
    <source>
        <dbReference type="EMBL" id="KAF2109921.1"/>
    </source>
</evidence>
<sequence length="168" mass="19250">MRCSSCRARHFSSDAFCTVLFSLRCPTHLCITLHLQSHARCSIAQLHSAFAVHPIPSCTAPIFEIRRSTRLACYYVHTADWYTPRALYLLSFFFTRPHCIHSGVLCAYIKALEDQRPDSGRAFWRAYQSSARETGSYWLQRKNWFEFLGKSEERCRALGGVGVAMSES</sequence>
<dbReference type="EMBL" id="ML977340">
    <property type="protein sequence ID" value="KAF2109921.1"/>
    <property type="molecule type" value="Genomic_DNA"/>
</dbReference>
<protein>
    <submittedName>
        <fullName evidence="1">Uncharacterized protein</fullName>
    </submittedName>
</protein>
<name>A0A6A5YUT8_9PLEO</name>
<keyword evidence="2" id="KW-1185">Reference proteome</keyword>
<accession>A0A6A5YUT8</accession>
<dbReference type="Proteomes" id="UP000799770">
    <property type="component" value="Unassembled WGS sequence"/>
</dbReference>